<evidence type="ECO:0000256" key="1">
    <source>
        <dbReference type="ARBA" id="ARBA00004328"/>
    </source>
</evidence>
<dbReference type="GO" id="GO:0044423">
    <property type="term" value="C:virion component"/>
    <property type="evidence" value="ECO:0007669"/>
    <property type="project" value="UniProtKB-KW"/>
</dbReference>
<organism evidence="18">
    <name type="scientific">Shearwaterpox virus</name>
    <dbReference type="NCBI Taxonomy" id="1974596"/>
    <lineage>
        <taxon>Viruses</taxon>
        <taxon>Varidnaviria</taxon>
        <taxon>Bamfordvirae</taxon>
        <taxon>Nucleocytoviricota</taxon>
        <taxon>Pokkesviricetes</taxon>
        <taxon>Chitovirales</taxon>
        <taxon>Poxviridae</taxon>
        <taxon>Chordopoxvirinae</taxon>
        <taxon>Avipoxvirus</taxon>
        <taxon>Avipoxvirus canarypox</taxon>
        <taxon>Canarypox virus</taxon>
    </lineage>
</organism>
<proteinExistence type="inferred from homology"/>
<dbReference type="PANTHER" id="PTHR18934:SF221">
    <property type="entry name" value="ATP-DEPENDENT RNA HELICASE DHX34-RELATED"/>
    <property type="match status" value="1"/>
</dbReference>
<dbReference type="SUPFAM" id="SSF52540">
    <property type="entry name" value="P-loop containing nucleoside triphosphate hydrolases"/>
    <property type="match status" value="1"/>
</dbReference>
<evidence type="ECO:0000256" key="9">
    <source>
        <dbReference type="ARBA" id="ARBA00022840"/>
    </source>
</evidence>
<dbReference type="InterPro" id="IPR027417">
    <property type="entry name" value="P-loop_NTPase"/>
</dbReference>
<protein>
    <recommendedName>
        <fullName evidence="5">RNA helicase NPH-II</fullName>
        <ecNumber evidence="4">3.6.4.13</ecNumber>
    </recommendedName>
    <alternativeName>
        <fullName evidence="14">Nucleoside triphosphatase II</fullName>
    </alternativeName>
    <alternativeName>
        <fullName evidence="13">Nucleoside triphosphate phosphohydrolase II</fullName>
    </alternativeName>
</protein>
<evidence type="ECO:0000259" key="17">
    <source>
        <dbReference type="PROSITE" id="PS51194"/>
    </source>
</evidence>
<dbReference type="EC" id="3.6.4.13" evidence="4"/>
<comment type="subunit">
    <text evidence="3">Monomer.</text>
</comment>
<dbReference type="SMART" id="SM00487">
    <property type="entry name" value="DEXDc"/>
    <property type="match status" value="1"/>
</dbReference>
<evidence type="ECO:0000256" key="14">
    <source>
        <dbReference type="ARBA" id="ARBA00031914"/>
    </source>
</evidence>
<dbReference type="Gene3D" id="3.40.50.300">
    <property type="entry name" value="P-loop containing nucleotide triphosphate hydrolases"/>
    <property type="match status" value="2"/>
</dbReference>
<feature type="domain" description="Helicase C-terminal" evidence="17">
    <location>
        <begin position="385"/>
        <end position="545"/>
    </location>
</feature>
<evidence type="ECO:0000313" key="18">
    <source>
        <dbReference type="EMBL" id="ARE67327.1"/>
    </source>
</evidence>
<keyword evidence="6" id="KW-0547">Nucleotide-binding</keyword>
<evidence type="ECO:0000256" key="12">
    <source>
        <dbReference type="ARBA" id="ARBA00025677"/>
    </source>
</evidence>
<evidence type="ECO:0000256" key="6">
    <source>
        <dbReference type="ARBA" id="ARBA00022741"/>
    </source>
</evidence>
<reference evidence="18" key="1">
    <citation type="journal article" date="2017" name="BMC Genomics">
        <title>Genomic characterization of two novel pathogenic avipoxviruses isolated from pacific shearwaters (Ardenna spp.).</title>
        <authorList>
            <person name="Sarker S."/>
            <person name="Das S."/>
            <person name="Lavers J.L."/>
            <person name="Hutton I."/>
            <person name="Helbig K."/>
            <person name="Imbery J."/>
            <person name="Upton C."/>
            <person name="Raidal S.R."/>
        </authorList>
    </citation>
    <scope>NUCLEOTIDE SEQUENCE [LARGE SCALE GENOMIC DNA]</scope>
    <source>
        <strain evidence="18">SWPV-2</strain>
    </source>
</reference>
<gene>
    <name evidence="18" type="primary">SWPV2-104</name>
</gene>
<dbReference type="PROSITE" id="PS51192">
    <property type="entry name" value="HELICASE_ATP_BIND_1"/>
    <property type="match status" value="1"/>
</dbReference>
<evidence type="ECO:0000256" key="10">
    <source>
        <dbReference type="ARBA" id="ARBA00022844"/>
    </source>
</evidence>
<dbReference type="GO" id="GO:0005524">
    <property type="term" value="F:ATP binding"/>
    <property type="evidence" value="ECO:0007669"/>
    <property type="project" value="UniProtKB-KW"/>
</dbReference>
<dbReference type="Pfam" id="PF00271">
    <property type="entry name" value="Helicase_C"/>
    <property type="match status" value="1"/>
</dbReference>
<keyword evidence="10" id="KW-0946">Virion</keyword>
<dbReference type="GO" id="GO:0017111">
    <property type="term" value="F:ribonucleoside triphosphate phosphatase activity"/>
    <property type="evidence" value="ECO:0007669"/>
    <property type="project" value="InterPro"/>
</dbReference>
<keyword evidence="8" id="KW-0347">Helicase</keyword>
<dbReference type="Pfam" id="PF12011">
    <property type="entry name" value="NPH-II"/>
    <property type="match status" value="1"/>
</dbReference>
<dbReference type="InterPro" id="IPR021892">
    <property type="entry name" value="NPH-II"/>
</dbReference>
<comment type="catalytic activity">
    <reaction evidence="15">
        <text>ATP + H2O = ADP + phosphate + H(+)</text>
        <dbReference type="Rhea" id="RHEA:13065"/>
        <dbReference type="ChEBI" id="CHEBI:15377"/>
        <dbReference type="ChEBI" id="CHEBI:15378"/>
        <dbReference type="ChEBI" id="CHEBI:30616"/>
        <dbReference type="ChEBI" id="CHEBI:43474"/>
        <dbReference type="ChEBI" id="CHEBI:456216"/>
        <dbReference type="EC" id="3.6.4.13"/>
    </reaction>
</comment>
<dbReference type="SMART" id="SM00490">
    <property type="entry name" value="HELICc"/>
    <property type="match status" value="1"/>
</dbReference>
<dbReference type="PANTHER" id="PTHR18934">
    <property type="entry name" value="ATP-DEPENDENT RNA HELICASE"/>
    <property type="match status" value="1"/>
</dbReference>
<evidence type="ECO:0000256" key="3">
    <source>
        <dbReference type="ARBA" id="ARBA00011245"/>
    </source>
</evidence>
<dbReference type="InterPro" id="IPR014001">
    <property type="entry name" value="Helicase_ATP-bd"/>
</dbReference>
<comment type="similarity">
    <text evidence="2">Belongs to the DEAD box helicase family. DEAH subfamily.</text>
</comment>
<evidence type="ECO:0000256" key="13">
    <source>
        <dbReference type="ARBA" id="ARBA00030963"/>
    </source>
</evidence>
<evidence type="ECO:0000259" key="16">
    <source>
        <dbReference type="PROSITE" id="PS51192"/>
    </source>
</evidence>
<evidence type="ECO:0000256" key="11">
    <source>
        <dbReference type="ARBA" id="ARBA00023163"/>
    </source>
</evidence>
<dbReference type="GO" id="GO:0003723">
    <property type="term" value="F:RNA binding"/>
    <property type="evidence" value="ECO:0007669"/>
    <property type="project" value="TreeGrafter"/>
</dbReference>
<dbReference type="Pfam" id="PF00270">
    <property type="entry name" value="DEAD"/>
    <property type="match status" value="1"/>
</dbReference>
<dbReference type="GO" id="GO:0003724">
    <property type="term" value="F:RNA helicase activity"/>
    <property type="evidence" value="ECO:0007669"/>
    <property type="project" value="UniProtKB-EC"/>
</dbReference>
<accession>A0A1V0QG70</accession>
<dbReference type="InterPro" id="IPR001650">
    <property type="entry name" value="Helicase_C-like"/>
</dbReference>
<evidence type="ECO:0000256" key="7">
    <source>
        <dbReference type="ARBA" id="ARBA00022801"/>
    </source>
</evidence>
<feature type="domain" description="Helicase ATP-binding" evidence="16">
    <location>
        <begin position="180"/>
        <end position="353"/>
    </location>
</feature>
<evidence type="ECO:0000256" key="5">
    <source>
        <dbReference type="ARBA" id="ARBA00017851"/>
    </source>
</evidence>
<keyword evidence="7" id="KW-0378">Hydrolase</keyword>
<evidence type="ECO:0000256" key="2">
    <source>
        <dbReference type="ARBA" id="ARBA00008792"/>
    </source>
</evidence>
<dbReference type="InterPro" id="IPR011545">
    <property type="entry name" value="DEAD/DEAH_box_helicase_dom"/>
</dbReference>
<dbReference type="EMBL" id="KX857215">
    <property type="protein sequence ID" value="ARE67327.1"/>
    <property type="molecule type" value="Genomic_DNA"/>
</dbReference>
<name>A0A1V0QG70_CNPV</name>
<dbReference type="Proteomes" id="UP000319767">
    <property type="component" value="Segment"/>
</dbReference>
<comment type="subcellular location">
    <subcellularLocation>
        <location evidence="1">Virion</location>
    </subcellularLocation>
</comment>
<evidence type="ECO:0000256" key="8">
    <source>
        <dbReference type="ARBA" id="ARBA00022806"/>
    </source>
</evidence>
<keyword evidence="9" id="KW-0067">ATP-binding</keyword>
<dbReference type="PROSITE" id="PS51194">
    <property type="entry name" value="HELICASE_CTER"/>
    <property type="match status" value="1"/>
</dbReference>
<keyword evidence="11" id="KW-0804">Transcription</keyword>
<evidence type="ECO:0000256" key="4">
    <source>
        <dbReference type="ARBA" id="ARBA00012552"/>
    </source>
</evidence>
<evidence type="ECO:0000256" key="15">
    <source>
        <dbReference type="ARBA" id="ARBA00047984"/>
    </source>
</evidence>
<comment type="function">
    <text evidence="12">NTP-dependent helicase that catalyzes unidirectional unwinding of 3'tailed duplex RNAs and plays an important role during transcription of early mRNAs, presumably by preventing R-loop formation behind the elongating RNA polymerase. Might also play a role in the export of newly synthesized mRNA chains out of the core into the cytoplasm. Required for replication and propagation of viral particles.</text>
</comment>
<sequence>MATNELFSIYAFPNMYDIFPHSYTYKELEEYHNKDTLFFSHSVFPIIKHRWNKVFICLKDDTYMLNIETTNSISAKIPVSKLIDIIPVSINYSKQVYYIGNDRFITFECYSYVKCIGYNHVSDITLDDKRGLLVAGNHLSIFSSNKKVPIKNSIGILNNPNPFAIISFKSLSLTTQVHIFDMLKKRKQIVVTGSTGIGKTSQLPKVIMWYNYLFGGWDDIDKIRLDFIPKPIVLSLPRVTLVKSNGNNFLQSLGFSQFEGSPVELKYGGHTEKTKKGFQGIVLSTNKLTSYSLSKYNIVIIDEIHEHDRIADIMIAVLRKNIDSIHSLVLMSATLEDDKDRLMEFLPDVEFYHIEGPVLYSIKEIYVKNRYSPDKRVYFDNERKNISSTLLWCKPDNGMCGILFLPSVSECIKYKEYLESKNKNIDFIVIHGKLKNIAEILQDVQRPNRERPCILVSTPYLESSITIRTATHVYDTGRVYVPRPFGGEQMFISKSMMTQRKGRVGRVMKGTYVYFYDMNLLKAIKNIDHDFLYEYIIYAKQFNLSLPEDLLIVPSNKKMLKASEEYIKSFNIPFDKLFEIYVNHFVNMVEYVKIYNKGGKKEEKLDMFERDDILTEETLEDIKNLQLLVKIKTTSKRKDLYVYTGEILFGPYTKTIIRLTSKRFYKNYIYMLSDRSFTLYR</sequence>